<dbReference type="Pfam" id="PF13962">
    <property type="entry name" value="PGG"/>
    <property type="match status" value="1"/>
</dbReference>
<name>A0ABR2A3R0_9ROSI</name>
<keyword evidence="2" id="KW-1185">Reference proteome</keyword>
<organism evidence="1 2">
    <name type="scientific">Hibiscus sabdariffa</name>
    <name type="common">roselle</name>
    <dbReference type="NCBI Taxonomy" id="183260"/>
    <lineage>
        <taxon>Eukaryota</taxon>
        <taxon>Viridiplantae</taxon>
        <taxon>Streptophyta</taxon>
        <taxon>Embryophyta</taxon>
        <taxon>Tracheophyta</taxon>
        <taxon>Spermatophyta</taxon>
        <taxon>Magnoliopsida</taxon>
        <taxon>eudicotyledons</taxon>
        <taxon>Gunneridae</taxon>
        <taxon>Pentapetalae</taxon>
        <taxon>rosids</taxon>
        <taxon>malvids</taxon>
        <taxon>Malvales</taxon>
        <taxon>Malvaceae</taxon>
        <taxon>Malvoideae</taxon>
        <taxon>Hibiscus</taxon>
    </lineage>
</organism>
<dbReference type="SMART" id="SM00248">
    <property type="entry name" value="ANK"/>
    <property type="match status" value="4"/>
</dbReference>
<reference evidence="1 2" key="1">
    <citation type="journal article" date="2024" name="G3 (Bethesda)">
        <title>Genome assembly of Hibiscus sabdariffa L. provides insights into metabolisms of medicinal natural products.</title>
        <authorList>
            <person name="Kim T."/>
        </authorList>
    </citation>
    <scope>NUCLEOTIDE SEQUENCE [LARGE SCALE GENOMIC DNA]</scope>
    <source>
        <strain evidence="1">TK-2024</strain>
        <tissue evidence="1">Old leaves</tissue>
    </source>
</reference>
<dbReference type="EMBL" id="JBBPBN010000384">
    <property type="protein sequence ID" value="KAK8487684.1"/>
    <property type="molecule type" value="Genomic_DNA"/>
</dbReference>
<dbReference type="Pfam" id="PF12796">
    <property type="entry name" value="Ank_2"/>
    <property type="match status" value="1"/>
</dbReference>
<comment type="caution">
    <text evidence="1">The sequence shown here is derived from an EMBL/GenBank/DDBJ whole genome shotgun (WGS) entry which is preliminary data.</text>
</comment>
<gene>
    <name evidence="1" type="ORF">V6N11_012739</name>
</gene>
<dbReference type="InterPro" id="IPR036770">
    <property type="entry name" value="Ankyrin_rpt-contain_sf"/>
</dbReference>
<dbReference type="InterPro" id="IPR002110">
    <property type="entry name" value="Ankyrin_rpt"/>
</dbReference>
<dbReference type="InterPro" id="IPR026961">
    <property type="entry name" value="PGG_dom"/>
</dbReference>
<dbReference type="SUPFAM" id="SSF48403">
    <property type="entry name" value="Ankyrin repeat"/>
    <property type="match status" value="1"/>
</dbReference>
<dbReference type="PANTHER" id="PTHR24128">
    <property type="entry name" value="HOMEOBOX PROTEIN WARIAI"/>
    <property type="match status" value="1"/>
</dbReference>
<dbReference type="PANTHER" id="PTHR24128:SF60">
    <property type="entry name" value="ALPHA-LATROTOXIN-LHE1A-LIKE"/>
    <property type="match status" value="1"/>
</dbReference>
<evidence type="ECO:0000313" key="1">
    <source>
        <dbReference type="EMBL" id="KAK8487684.1"/>
    </source>
</evidence>
<protein>
    <submittedName>
        <fullName evidence="1">Uncharacterized protein</fullName>
    </submittedName>
</protein>
<evidence type="ECO:0000313" key="2">
    <source>
        <dbReference type="Proteomes" id="UP001396334"/>
    </source>
</evidence>
<sequence>MDPRLREAAETGNIDALHVLIGDDPDILERIDQIPFVQTPLHVAANQGHIRFAMELMHLKPSFAKKLNPQGFSPMHLAVITEQNELVLRLLKANKDLVCVKGWGGLTPFHYVVTTGNCRLLVRFLEASPECIEDVTVRDETAFHLALKEDKIEAFNILIGWLQRTRRTHGSVFSFEKKMANWEDDEGNTLLHIAAKKDQRDALELLLDSQLWLHVKAEDSDGWTALQYIKRTNRRGVNINRNKSDEVETKIKQLKDKVTFERIRVLGDRTRLSMSVDMINTMLVIMALVITAIYTSSLSPPGGVWQDNKDDKNATAAPTPAPAPTPRLKFAQTYHLSNNILVNTSKILIFGDKSERAGTTVMNKQIYVVFWFLNLATFGFTDLVTVFLLSSFHLFLFLAIPLYMLVISYFCSMTILAPSISWAYVNLCFMVLFGFFPFLLFFSLLILSKSIRQTKADISYRNQMREALGMKLLGPGTLMFCSQYILDGIFGLWMPSD</sequence>
<dbReference type="Gene3D" id="1.25.40.20">
    <property type="entry name" value="Ankyrin repeat-containing domain"/>
    <property type="match status" value="1"/>
</dbReference>
<accession>A0ABR2A3R0</accession>
<dbReference type="Pfam" id="PF13857">
    <property type="entry name" value="Ank_5"/>
    <property type="match status" value="1"/>
</dbReference>
<dbReference type="PROSITE" id="PS50297">
    <property type="entry name" value="ANK_REP_REGION"/>
    <property type="match status" value="1"/>
</dbReference>
<dbReference type="Proteomes" id="UP001396334">
    <property type="component" value="Unassembled WGS sequence"/>
</dbReference>
<proteinExistence type="predicted"/>
<dbReference type="PROSITE" id="PS50088">
    <property type="entry name" value="ANK_REPEAT"/>
    <property type="match status" value="1"/>
</dbReference>